<keyword evidence="1" id="KW-1133">Transmembrane helix</keyword>
<reference evidence="2 3" key="1">
    <citation type="journal article" date="2016" name="Nat. Commun.">
        <title>Thousands of microbial genomes shed light on interconnected biogeochemical processes in an aquifer system.</title>
        <authorList>
            <person name="Anantharaman K."/>
            <person name="Brown C.T."/>
            <person name="Hug L.A."/>
            <person name="Sharon I."/>
            <person name="Castelle C.J."/>
            <person name="Probst A.J."/>
            <person name="Thomas B.C."/>
            <person name="Singh A."/>
            <person name="Wilkins M.J."/>
            <person name="Karaoz U."/>
            <person name="Brodie E.L."/>
            <person name="Williams K.H."/>
            <person name="Hubbard S.S."/>
            <person name="Banfield J.F."/>
        </authorList>
    </citation>
    <scope>NUCLEOTIDE SEQUENCE [LARGE SCALE GENOMIC DNA]</scope>
</reference>
<accession>A0A1F5KAW9</accession>
<gene>
    <name evidence="2" type="ORF">A3F00_04795</name>
</gene>
<keyword evidence="1" id="KW-0812">Transmembrane</keyword>
<feature type="transmembrane region" description="Helical" evidence="1">
    <location>
        <begin position="61"/>
        <end position="78"/>
    </location>
</feature>
<name>A0A1F5KAW9_9BACT</name>
<keyword evidence="1" id="KW-0472">Membrane</keyword>
<proteinExistence type="predicted"/>
<protein>
    <submittedName>
        <fullName evidence="2">Uncharacterized protein</fullName>
    </submittedName>
</protein>
<evidence type="ECO:0000313" key="3">
    <source>
        <dbReference type="Proteomes" id="UP000176527"/>
    </source>
</evidence>
<dbReference type="Proteomes" id="UP000176527">
    <property type="component" value="Unassembled WGS sequence"/>
</dbReference>
<comment type="caution">
    <text evidence="2">The sequence shown here is derived from an EMBL/GenBank/DDBJ whole genome shotgun (WGS) entry which is preliminary data.</text>
</comment>
<dbReference type="AlphaFoldDB" id="A0A1F5KAW9"/>
<feature type="transmembrane region" description="Helical" evidence="1">
    <location>
        <begin position="35"/>
        <end position="55"/>
    </location>
</feature>
<evidence type="ECO:0000256" key="1">
    <source>
        <dbReference type="SAM" id="Phobius"/>
    </source>
</evidence>
<dbReference type="EMBL" id="MFDE01000029">
    <property type="protein sequence ID" value="OGE38087.1"/>
    <property type="molecule type" value="Genomic_DNA"/>
</dbReference>
<organism evidence="2 3">
    <name type="scientific">Candidatus Daviesbacteria bacterium RIFCSPHIGHO2_12_FULL_37_11</name>
    <dbReference type="NCBI Taxonomy" id="1797777"/>
    <lineage>
        <taxon>Bacteria</taxon>
        <taxon>Candidatus Daviesiibacteriota</taxon>
    </lineage>
</organism>
<sequence>MNTIQELEIEINKIKERNKKVESDKVWETSWTRKTVIAILTYIVIGVFFYYSGIAEPFKNALVPSLAFILSTLSIPFFKDFWLKYINKI</sequence>
<evidence type="ECO:0000313" key="2">
    <source>
        <dbReference type="EMBL" id="OGE38087.1"/>
    </source>
</evidence>